<dbReference type="CDD" id="cd22751">
    <property type="entry name" value="OTU_plant_OTU9-like"/>
    <property type="match status" value="1"/>
</dbReference>
<accession>A0ABP0V0D4</accession>
<dbReference type="PANTHER" id="PTHR12419:SF111">
    <property type="entry name" value="OVARIAN TUMOR DOMAIN-CONTAINING DEUBIQUITINATING ENZYME 9"/>
    <property type="match status" value="1"/>
</dbReference>
<reference evidence="3" key="1">
    <citation type="submission" date="2024-02" db="EMBL/GenBank/DDBJ databases">
        <authorList>
            <consortium name="ELIXIR-Norway"/>
            <consortium name="Elixir Norway"/>
        </authorList>
    </citation>
    <scope>NUCLEOTIDE SEQUENCE</scope>
</reference>
<proteinExistence type="inferred from homology"/>
<dbReference type="SUPFAM" id="SSF54001">
    <property type="entry name" value="Cysteine proteinases"/>
    <property type="match status" value="1"/>
</dbReference>
<name>A0ABP0V0D4_9BRYO</name>
<keyword evidence="4" id="KW-1185">Reference proteome</keyword>
<evidence type="ECO:0000313" key="3">
    <source>
        <dbReference type="EMBL" id="CAK9234050.1"/>
    </source>
</evidence>
<dbReference type="InterPro" id="IPR003323">
    <property type="entry name" value="OTU_dom"/>
</dbReference>
<organism evidence="3 4">
    <name type="scientific">Sphagnum troendelagicum</name>
    <dbReference type="NCBI Taxonomy" id="128251"/>
    <lineage>
        <taxon>Eukaryota</taxon>
        <taxon>Viridiplantae</taxon>
        <taxon>Streptophyta</taxon>
        <taxon>Embryophyta</taxon>
        <taxon>Bryophyta</taxon>
        <taxon>Sphagnophytina</taxon>
        <taxon>Sphagnopsida</taxon>
        <taxon>Sphagnales</taxon>
        <taxon>Sphagnaceae</taxon>
        <taxon>Sphagnum</taxon>
    </lineage>
</organism>
<evidence type="ECO:0000313" key="4">
    <source>
        <dbReference type="Proteomes" id="UP001497512"/>
    </source>
</evidence>
<dbReference type="Proteomes" id="UP001497512">
    <property type="component" value="Chromosome 8"/>
</dbReference>
<dbReference type="Pfam" id="PF02338">
    <property type="entry name" value="OTU"/>
    <property type="match status" value="1"/>
</dbReference>
<evidence type="ECO:0000259" key="2">
    <source>
        <dbReference type="PROSITE" id="PS50802"/>
    </source>
</evidence>
<dbReference type="Gene3D" id="3.90.70.80">
    <property type="match status" value="1"/>
</dbReference>
<protein>
    <recommendedName>
        <fullName evidence="2">OTU domain-containing protein</fullName>
    </recommendedName>
</protein>
<dbReference type="InterPro" id="IPR038765">
    <property type="entry name" value="Papain-like_cys_pep_sf"/>
</dbReference>
<dbReference type="EMBL" id="OZ019900">
    <property type="protein sequence ID" value="CAK9234050.1"/>
    <property type="molecule type" value="Genomic_DNA"/>
</dbReference>
<feature type="domain" description="OTU" evidence="2">
    <location>
        <begin position="176"/>
        <end position="300"/>
    </location>
</feature>
<sequence>MATLRGRNTVANDEIITTWEFERQVAAKTSEATGPIVPLFEHLQALMSQIWVDGVAVATRCSQVSTHLGQDGVILYLDEGQMEIIGEGICSAEDENQDSTNSSFIHKAPQYKLEEDDSQKSLVLSEDRPHDKEMARCLTTLNSLPHVPKINADIPAQKVASEDHQRLLDRLSLYGLSEQKIEGDGTRQFQALSDQLYHSPEYHNFVRDSVVKQLRMTPDAYSGYVQMEYGDYLEKMAKSGEWGDHVTLQAAADYYGVRISLVTSFKDTCFIEIVPTQQKSKQEIYLSFWAEVHYNSIHTIWILQ</sequence>
<comment type="similarity">
    <text evidence="1">Belongs to the peptidase C85 family.</text>
</comment>
<evidence type="ECO:0000256" key="1">
    <source>
        <dbReference type="ARBA" id="ARBA00010407"/>
    </source>
</evidence>
<dbReference type="InterPro" id="IPR050704">
    <property type="entry name" value="Peptidase_C85-like"/>
</dbReference>
<gene>
    <name evidence="3" type="ORF">CSSPTR1EN2_LOCUS21963</name>
</gene>
<dbReference type="PROSITE" id="PS50802">
    <property type="entry name" value="OTU"/>
    <property type="match status" value="1"/>
</dbReference>
<dbReference type="PANTHER" id="PTHR12419">
    <property type="entry name" value="OTU DOMAIN CONTAINING PROTEIN"/>
    <property type="match status" value="1"/>
</dbReference>